<dbReference type="EMBL" id="JBHTLQ010000008">
    <property type="protein sequence ID" value="MFD1190015.1"/>
    <property type="molecule type" value="Genomic_DNA"/>
</dbReference>
<dbReference type="PRINTS" id="PR00727">
    <property type="entry name" value="LEADERPTASE"/>
</dbReference>
<dbReference type="EC" id="3.4.21.89" evidence="3 6"/>
<comment type="subcellular location">
    <subcellularLocation>
        <location evidence="6">Membrane</location>
        <topology evidence="6">Single-pass type II membrane protein</topology>
    </subcellularLocation>
</comment>
<dbReference type="PANTHER" id="PTHR43390">
    <property type="entry name" value="SIGNAL PEPTIDASE I"/>
    <property type="match status" value="1"/>
</dbReference>
<keyword evidence="9" id="KW-1185">Reference proteome</keyword>
<evidence type="ECO:0000313" key="9">
    <source>
        <dbReference type="Proteomes" id="UP001597216"/>
    </source>
</evidence>
<keyword evidence="6" id="KW-0645">Protease</keyword>
<evidence type="ECO:0000256" key="3">
    <source>
        <dbReference type="ARBA" id="ARBA00013208"/>
    </source>
</evidence>
<accession>A0ABW3T060</accession>
<dbReference type="InterPro" id="IPR019757">
    <property type="entry name" value="Pept_S26A_signal_pept_1_Lys-AS"/>
</dbReference>
<dbReference type="NCBIfam" id="TIGR02227">
    <property type="entry name" value="sigpep_I_bact"/>
    <property type="match status" value="1"/>
</dbReference>
<feature type="domain" description="Peptidase S26" evidence="7">
    <location>
        <begin position="15"/>
        <end position="222"/>
    </location>
</feature>
<gene>
    <name evidence="8" type="primary">lepB</name>
    <name evidence="8" type="ORF">ACFQ27_05435</name>
</gene>
<dbReference type="InterPro" id="IPR000223">
    <property type="entry name" value="Pept_S26A_signal_pept_1"/>
</dbReference>
<evidence type="ECO:0000259" key="7">
    <source>
        <dbReference type="Pfam" id="PF10502"/>
    </source>
</evidence>
<dbReference type="SUPFAM" id="SSF51306">
    <property type="entry name" value="LexA/Signal peptidase"/>
    <property type="match status" value="1"/>
</dbReference>
<evidence type="ECO:0000256" key="4">
    <source>
        <dbReference type="ARBA" id="ARBA00019232"/>
    </source>
</evidence>
<dbReference type="InterPro" id="IPR019533">
    <property type="entry name" value="Peptidase_S26"/>
</dbReference>
<reference evidence="9" key="1">
    <citation type="journal article" date="2019" name="Int. J. Syst. Evol. Microbiol.">
        <title>The Global Catalogue of Microorganisms (GCM) 10K type strain sequencing project: providing services to taxonomists for standard genome sequencing and annotation.</title>
        <authorList>
            <consortium name="The Broad Institute Genomics Platform"/>
            <consortium name="The Broad Institute Genome Sequencing Center for Infectious Disease"/>
            <person name="Wu L."/>
            <person name="Ma J."/>
        </authorList>
    </citation>
    <scope>NUCLEOTIDE SEQUENCE [LARGE SCALE GENOMIC DNA]</scope>
    <source>
        <strain evidence="9">CCUG 55074</strain>
    </source>
</reference>
<comment type="caution">
    <text evidence="8">The sequence shown here is derived from an EMBL/GenBank/DDBJ whole genome shotgun (WGS) entry which is preliminary data.</text>
</comment>
<name>A0ABW3T060_9CAUL</name>
<proteinExistence type="inferred from homology"/>
<dbReference type="InterPro" id="IPR019758">
    <property type="entry name" value="Pept_S26A_signal_pept_1_CS"/>
</dbReference>
<evidence type="ECO:0000256" key="6">
    <source>
        <dbReference type="RuleBase" id="RU362042"/>
    </source>
</evidence>
<comment type="similarity">
    <text evidence="2 6">Belongs to the peptidase S26 family.</text>
</comment>
<dbReference type="PROSITE" id="PS00761">
    <property type="entry name" value="SPASE_I_3"/>
    <property type="match status" value="1"/>
</dbReference>
<dbReference type="Pfam" id="PF10502">
    <property type="entry name" value="Peptidase_S26"/>
    <property type="match status" value="1"/>
</dbReference>
<evidence type="ECO:0000313" key="8">
    <source>
        <dbReference type="EMBL" id="MFD1190015.1"/>
    </source>
</evidence>
<evidence type="ECO:0000256" key="5">
    <source>
        <dbReference type="ARBA" id="ARBA00022801"/>
    </source>
</evidence>
<dbReference type="InterPro" id="IPR036286">
    <property type="entry name" value="LexA/Signal_pep-like_sf"/>
</dbReference>
<keyword evidence="5 6" id="KW-0378">Hydrolase</keyword>
<comment type="catalytic activity">
    <reaction evidence="1 6">
        <text>Cleavage of hydrophobic, N-terminal signal or leader sequences from secreted and periplasmic proteins.</text>
        <dbReference type="EC" id="3.4.21.89"/>
    </reaction>
</comment>
<organism evidence="8 9">
    <name type="scientific">Phenylobacterium conjunctum</name>
    <dbReference type="NCBI Taxonomy" id="1298959"/>
    <lineage>
        <taxon>Bacteria</taxon>
        <taxon>Pseudomonadati</taxon>
        <taxon>Pseudomonadota</taxon>
        <taxon>Alphaproteobacteria</taxon>
        <taxon>Caulobacterales</taxon>
        <taxon>Caulobacteraceae</taxon>
        <taxon>Phenylobacterium</taxon>
    </lineage>
</organism>
<dbReference type="GO" id="GO:0009003">
    <property type="term" value="F:signal peptidase activity"/>
    <property type="evidence" value="ECO:0007669"/>
    <property type="project" value="UniProtKB-EC"/>
</dbReference>
<evidence type="ECO:0000256" key="2">
    <source>
        <dbReference type="ARBA" id="ARBA00009370"/>
    </source>
</evidence>
<dbReference type="PANTHER" id="PTHR43390:SF1">
    <property type="entry name" value="CHLOROPLAST PROCESSING PEPTIDASE"/>
    <property type="match status" value="1"/>
</dbReference>
<evidence type="ECO:0000256" key="1">
    <source>
        <dbReference type="ARBA" id="ARBA00000677"/>
    </source>
</evidence>
<protein>
    <recommendedName>
        <fullName evidence="4 6">Signal peptidase I</fullName>
        <ecNumber evidence="3 6">3.4.21.89</ecNumber>
    </recommendedName>
</protein>
<dbReference type="Proteomes" id="UP001597216">
    <property type="component" value="Unassembled WGS sequence"/>
</dbReference>
<dbReference type="PROSITE" id="PS00760">
    <property type="entry name" value="SPASE_I_2"/>
    <property type="match status" value="1"/>
</dbReference>
<sequence length="250" mass="27969">MTETPAPQNATEEIIEIARTVGYALAIALVLRVLLFQPFTIPSSSMEPIVKTGDYIVVSKWDYGYSRCSFPFNPPLFKGRIGGKGPQRGDVVVFQLPRNIAITYIKRVIGLPGDRIRVQGGNVFVNDKAIPRQALGLTQDLDSPDVTVMQVAETKPDGSRYITYDRATDHDGDDTDTYVVPEGHYFMMGDNRDNSLDSRWPEEIGVGYVPAENIVGKARVVLISWKEGASFFKPWTWLNLNWGRTFKGIH</sequence>
<dbReference type="Gene3D" id="2.10.109.10">
    <property type="entry name" value="Umud Fragment, subunit A"/>
    <property type="match status" value="1"/>
</dbReference>
<dbReference type="CDD" id="cd06530">
    <property type="entry name" value="S26_SPase_I"/>
    <property type="match status" value="1"/>
</dbReference>
<dbReference type="RefSeq" id="WP_374342663.1">
    <property type="nucleotide sequence ID" value="NZ_JBHTLQ010000008.1"/>
</dbReference>